<protein>
    <submittedName>
        <fullName evidence="1">Uncharacterized protein</fullName>
    </submittedName>
</protein>
<dbReference type="Proteomes" id="UP001240984">
    <property type="component" value="Unassembled WGS sequence"/>
</dbReference>
<organism evidence="1 2">
    <name type="scientific">Catenuloplanes nepalensis</name>
    <dbReference type="NCBI Taxonomy" id="587533"/>
    <lineage>
        <taxon>Bacteria</taxon>
        <taxon>Bacillati</taxon>
        <taxon>Actinomycetota</taxon>
        <taxon>Actinomycetes</taxon>
        <taxon>Micromonosporales</taxon>
        <taxon>Micromonosporaceae</taxon>
        <taxon>Catenuloplanes</taxon>
    </lineage>
</organism>
<name>A0ABT9N191_9ACTN</name>
<evidence type="ECO:0000313" key="1">
    <source>
        <dbReference type="EMBL" id="MDP9797469.1"/>
    </source>
</evidence>
<sequence>MSSQRKWRHRRRESMRVRVHDESVDDSWVMVDGRRFFVAGFTSSGVPFGVFEDEIGQMEEVFRDLIRTELRRAAVCHSRCRSVV</sequence>
<dbReference type="RefSeq" id="WP_306834842.1">
    <property type="nucleotide sequence ID" value="NZ_JAUSRA010000001.1"/>
</dbReference>
<evidence type="ECO:0000313" key="2">
    <source>
        <dbReference type="Proteomes" id="UP001240984"/>
    </source>
</evidence>
<accession>A0ABT9N191</accession>
<comment type="caution">
    <text evidence="1">The sequence shown here is derived from an EMBL/GenBank/DDBJ whole genome shotgun (WGS) entry which is preliminary data.</text>
</comment>
<reference evidence="1 2" key="1">
    <citation type="submission" date="2023-07" db="EMBL/GenBank/DDBJ databases">
        <title>Sequencing the genomes of 1000 actinobacteria strains.</title>
        <authorList>
            <person name="Klenk H.-P."/>
        </authorList>
    </citation>
    <scope>NUCLEOTIDE SEQUENCE [LARGE SCALE GENOMIC DNA]</scope>
    <source>
        <strain evidence="1 2">DSM 44710</strain>
    </source>
</reference>
<proteinExistence type="predicted"/>
<gene>
    <name evidence="1" type="ORF">J2S43_005981</name>
</gene>
<keyword evidence="2" id="KW-1185">Reference proteome</keyword>
<dbReference type="EMBL" id="JAUSRA010000001">
    <property type="protein sequence ID" value="MDP9797469.1"/>
    <property type="molecule type" value="Genomic_DNA"/>
</dbReference>